<protein>
    <recommendedName>
        <fullName evidence="2">Antitoxin</fullName>
    </recommendedName>
</protein>
<dbReference type="InterPro" id="IPR051416">
    <property type="entry name" value="phD-YefM_TA_antitoxins"/>
</dbReference>
<comment type="function">
    <text evidence="2">Antitoxin component of a type II toxin-antitoxin (TA) system.</text>
</comment>
<dbReference type="InterPro" id="IPR036165">
    <property type="entry name" value="YefM-like_sf"/>
</dbReference>
<dbReference type="Pfam" id="PF02604">
    <property type="entry name" value="PhdYeFM_antitox"/>
    <property type="match status" value="1"/>
</dbReference>
<gene>
    <name evidence="3" type="ORF">J2045_004101</name>
</gene>
<reference evidence="3 4" key="1">
    <citation type="submission" date="2023-07" db="EMBL/GenBank/DDBJ databases">
        <title>Genomic Encyclopedia of Type Strains, Phase IV (KMG-IV): sequencing the most valuable type-strain genomes for metagenomic binning, comparative biology and taxonomic classification.</title>
        <authorList>
            <person name="Goeker M."/>
        </authorList>
    </citation>
    <scope>NUCLEOTIDE SEQUENCE [LARGE SCALE GENOMIC DNA]</scope>
    <source>
        <strain evidence="3 4">DSM 1111</strain>
    </source>
</reference>
<accession>A0ABU0GEB3</accession>
<keyword evidence="4" id="KW-1185">Reference proteome</keyword>
<evidence type="ECO:0000256" key="1">
    <source>
        <dbReference type="ARBA" id="ARBA00009981"/>
    </source>
</evidence>
<comment type="similarity">
    <text evidence="1 2">Belongs to the phD/YefM antitoxin family.</text>
</comment>
<comment type="caution">
    <text evidence="3">The sequence shown here is derived from an EMBL/GenBank/DDBJ whole genome shotgun (WGS) entry which is preliminary data.</text>
</comment>
<proteinExistence type="inferred from homology"/>
<evidence type="ECO:0000313" key="3">
    <source>
        <dbReference type="EMBL" id="MDQ0423051.1"/>
    </source>
</evidence>
<dbReference type="Proteomes" id="UP001238496">
    <property type="component" value="Unassembled WGS sequence"/>
</dbReference>
<dbReference type="InterPro" id="IPR006442">
    <property type="entry name" value="Antitoxin_Phd/YefM"/>
</dbReference>
<dbReference type="PANTHER" id="PTHR35377">
    <property type="entry name" value="ANTITOXIN VAPB49-RELATED-RELATED"/>
    <property type="match status" value="1"/>
</dbReference>
<dbReference type="Gene3D" id="3.40.1620.10">
    <property type="entry name" value="YefM-like domain"/>
    <property type="match status" value="1"/>
</dbReference>
<organism evidence="3 4">
    <name type="scientific">Peteryoungia aggregata LMG 23059</name>
    <dbReference type="NCBI Taxonomy" id="1368425"/>
    <lineage>
        <taxon>Bacteria</taxon>
        <taxon>Pseudomonadati</taxon>
        <taxon>Pseudomonadota</taxon>
        <taxon>Alphaproteobacteria</taxon>
        <taxon>Hyphomicrobiales</taxon>
        <taxon>Rhizobiaceae</taxon>
        <taxon>Peteryoungia</taxon>
    </lineage>
</organism>
<dbReference type="NCBIfam" id="TIGR01552">
    <property type="entry name" value="phd_fam"/>
    <property type="match status" value="1"/>
</dbReference>
<dbReference type="SUPFAM" id="SSF143120">
    <property type="entry name" value="YefM-like"/>
    <property type="match status" value="1"/>
</dbReference>
<sequence>MTVVTIHKAKTELSKLLARVEAGEEIVIARGDEPIAKLVALTSAEKKNPPRKPGALAHLRGKLPSHLFLEPMSEDELEAWEGKYSFPGDNGQ</sequence>
<dbReference type="EMBL" id="JAUSUW010000015">
    <property type="protein sequence ID" value="MDQ0423051.1"/>
    <property type="molecule type" value="Genomic_DNA"/>
</dbReference>
<dbReference type="RefSeq" id="WP_307376401.1">
    <property type="nucleotide sequence ID" value="NZ_JAUSUW010000015.1"/>
</dbReference>
<evidence type="ECO:0000256" key="2">
    <source>
        <dbReference type="RuleBase" id="RU362080"/>
    </source>
</evidence>
<name>A0ABU0GEB3_9HYPH</name>
<evidence type="ECO:0000313" key="4">
    <source>
        <dbReference type="Proteomes" id="UP001238496"/>
    </source>
</evidence>